<keyword evidence="5 7" id="KW-1133">Transmembrane helix</keyword>
<dbReference type="Gene3D" id="3.40.50.300">
    <property type="entry name" value="P-loop containing nucleotide triphosphate hydrolases"/>
    <property type="match status" value="1"/>
</dbReference>
<dbReference type="Proteomes" id="UP000280346">
    <property type="component" value="Unassembled WGS sequence"/>
</dbReference>
<sequence length="555" mass="58729">MPKTGQHPVPGYRGHTVALHAQVIAMSAVISVAALAMPVAVLQVYDRIIPNHSQHTAVIMVVGVTLALLAEAILRVARAHILGRLATRFERTMNRRAVAHLFASDLSAFEAQPAGTHLERIGAIATLRDHASGQSLLALYDIPFAAVSLALIAYFAGWLVAVPLVGLAAMAVVTVWAGREAQAVQTAVAKAEDERSSFIIGLFSGIQSVKAMALELPLLRRYEALQGRRLAVNGTAELGAQHLTETGQFVAQLSSLGTVAFGSLLVVGGGLSIGGLSACTLLVGRSLAPAQGLMALWLRRQSTQVAIAKLNDLFALPTEAPSAGILDAATASPRLSLTDLSFGFGGERAVLRNVDLEVKQGEIVALVGPTGGGKSTLLSLVAGLYRPTGGRVLLDGLPLDVYDPVTLRGFIALLSHRETLFRGTVMDNLTLFQPEKLKDAMAAAERAGIVEVINAMPQGFATIIGDGATDPLPRGLAQRIAIARALVQKPKVILFDDANASADDQGDRILVSLLDSMRLDSAVIFVTHRPAMLKRATRIYRLSEGRLDRTPELVA</sequence>
<proteinExistence type="predicted"/>
<protein>
    <submittedName>
        <fullName evidence="10">ATP-binding cassette domain-containing protein</fullName>
    </submittedName>
</protein>
<feature type="domain" description="ABC transporter" evidence="8">
    <location>
        <begin position="335"/>
        <end position="554"/>
    </location>
</feature>
<dbReference type="InterPro" id="IPR036640">
    <property type="entry name" value="ABC1_TM_sf"/>
</dbReference>
<dbReference type="GO" id="GO:0005886">
    <property type="term" value="C:plasma membrane"/>
    <property type="evidence" value="ECO:0007669"/>
    <property type="project" value="UniProtKB-SubCell"/>
</dbReference>
<dbReference type="PANTHER" id="PTHR24221">
    <property type="entry name" value="ATP-BINDING CASSETTE SUB-FAMILY B"/>
    <property type="match status" value="1"/>
</dbReference>
<reference evidence="10 11" key="1">
    <citation type="submission" date="2018-12" db="EMBL/GenBank/DDBJ databases">
        <authorList>
            <person name="Yang Y."/>
        </authorList>
    </citation>
    <scope>NUCLEOTIDE SEQUENCE [LARGE SCALE GENOMIC DNA]</scope>
    <source>
        <strain evidence="10 11">GSF71</strain>
    </source>
</reference>
<evidence type="ECO:0000256" key="2">
    <source>
        <dbReference type="ARBA" id="ARBA00022692"/>
    </source>
</evidence>
<dbReference type="RefSeq" id="WP_127004361.1">
    <property type="nucleotide sequence ID" value="NZ_CP173193.1"/>
</dbReference>
<keyword evidence="2 7" id="KW-0812">Transmembrane</keyword>
<dbReference type="GO" id="GO:0016887">
    <property type="term" value="F:ATP hydrolysis activity"/>
    <property type="evidence" value="ECO:0007669"/>
    <property type="project" value="InterPro"/>
</dbReference>
<dbReference type="InterPro" id="IPR003439">
    <property type="entry name" value="ABC_transporter-like_ATP-bd"/>
</dbReference>
<feature type="transmembrane region" description="Helical" evidence="7">
    <location>
        <begin position="20"/>
        <end position="45"/>
    </location>
</feature>
<dbReference type="EMBL" id="RZIJ01000037">
    <property type="protein sequence ID" value="RUQ62567.1"/>
    <property type="molecule type" value="Genomic_DNA"/>
</dbReference>
<keyword evidence="6 7" id="KW-0472">Membrane</keyword>
<keyword evidence="3" id="KW-0547">Nucleotide-binding</keyword>
<comment type="subcellular location">
    <subcellularLocation>
        <location evidence="1">Cell membrane</location>
        <topology evidence="1">Multi-pass membrane protein</topology>
    </subcellularLocation>
</comment>
<keyword evidence="11" id="KW-1185">Reference proteome</keyword>
<feature type="transmembrane region" description="Helical" evidence="7">
    <location>
        <begin position="144"/>
        <end position="177"/>
    </location>
</feature>
<dbReference type="InterPro" id="IPR003593">
    <property type="entry name" value="AAA+_ATPase"/>
</dbReference>
<evidence type="ECO:0000313" key="10">
    <source>
        <dbReference type="EMBL" id="RUQ62567.1"/>
    </source>
</evidence>
<evidence type="ECO:0000256" key="1">
    <source>
        <dbReference type="ARBA" id="ARBA00004651"/>
    </source>
</evidence>
<dbReference type="GO" id="GO:0005524">
    <property type="term" value="F:ATP binding"/>
    <property type="evidence" value="ECO:0007669"/>
    <property type="project" value="UniProtKB-KW"/>
</dbReference>
<keyword evidence="4 10" id="KW-0067">ATP-binding</keyword>
<evidence type="ECO:0000259" key="9">
    <source>
        <dbReference type="PROSITE" id="PS50929"/>
    </source>
</evidence>
<dbReference type="SMART" id="SM00382">
    <property type="entry name" value="AAA"/>
    <property type="match status" value="1"/>
</dbReference>
<dbReference type="InterPro" id="IPR039421">
    <property type="entry name" value="Type_1_exporter"/>
</dbReference>
<evidence type="ECO:0000256" key="4">
    <source>
        <dbReference type="ARBA" id="ARBA00022840"/>
    </source>
</evidence>
<evidence type="ECO:0000256" key="3">
    <source>
        <dbReference type="ARBA" id="ARBA00022741"/>
    </source>
</evidence>
<organism evidence="10 11">
    <name type="scientific">Azospirillum doebereinerae</name>
    <dbReference type="NCBI Taxonomy" id="92933"/>
    <lineage>
        <taxon>Bacteria</taxon>
        <taxon>Pseudomonadati</taxon>
        <taxon>Pseudomonadota</taxon>
        <taxon>Alphaproteobacteria</taxon>
        <taxon>Rhodospirillales</taxon>
        <taxon>Azospirillaceae</taxon>
        <taxon>Azospirillum</taxon>
    </lineage>
</organism>
<dbReference type="AlphaFoldDB" id="A0A3S0WQW4"/>
<evidence type="ECO:0000313" key="11">
    <source>
        <dbReference type="Proteomes" id="UP000280346"/>
    </source>
</evidence>
<evidence type="ECO:0000256" key="7">
    <source>
        <dbReference type="SAM" id="Phobius"/>
    </source>
</evidence>
<dbReference type="GO" id="GO:0140359">
    <property type="term" value="F:ABC-type transporter activity"/>
    <property type="evidence" value="ECO:0007669"/>
    <property type="project" value="InterPro"/>
</dbReference>
<evidence type="ECO:0000256" key="5">
    <source>
        <dbReference type="ARBA" id="ARBA00022989"/>
    </source>
</evidence>
<dbReference type="PANTHER" id="PTHR24221:SF632">
    <property type="entry name" value="ATP-DEPENDENT LIPID A-CORE FLIPPASE"/>
    <property type="match status" value="1"/>
</dbReference>
<dbReference type="InterPro" id="IPR011527">
    <property type="entry name" value="ABC1_TM_dom"/>
</dbReference>
<dbReference type="Gene3D" id="1.20.1560.10">
    <property type="entry name" value="ABC transporter type 1, transmembrane domain"/>
    <property type="match status" value="1"/>
</dbReference>
<comment type="caution">
    <text evidence="10">The sequence shown here is derived from an EMBL/GenBank/DDBJ whole genome shotgun (WGS) entry which is preliminary data.</text>
</comment>
<dbReference type="CDD" id="cd03228">
    <property type="entry name" value="ABCC_MRP_Like"/>
    <property type="match status" value="1"/>
</dbReference>
<dbReference type="OrthoDB" id="5288404at2"/>
<dbReference type="InterPro" id="IPR027417">
    <property type="entry name" value="P-loop_NTPase"/>
</dbReference>
<name>A0A3S0WQW4_9PROT</name>
<feature type="transmembrane region" description="Helical" evidence="7">
    <location>
        <begin position="259"/>
        <end position="284"/>
    </location>
</feature>
<evidence type="ECO:0000259" key="8">
    <source>
        <dbReference type="PROSITE" id="PS50893"/>
    </source>
</evidence>
<accession>A0A3S0WQW4</accession>
<dbReference type="PROSITE" id="PS50893">
    <property type="entry name" value="ABC_TRANSPORTER_2"/>
    <property type="match status" value="1"/>
</dbReference>
<evidence type="ECO:0000256" key="6">
    <source>
        <dbReference type="ARBA" id="ARBA00023136"/>
    </source>
</evidence>
<dbReference type="Pfam" id="PF00005">
    <property type="entry name" value="ABC_tran"/>
    <property type="match status" value="1"/>
</dbReference>
<gene>
    <name evidence="10" type="ORF">EJ913_28525</name>
</gene>
<feature type="domain" description="ABC transmembrane type-1" evidence="9">
    <location>
        <begin position="23"/>
        <end position="302"/>
    </location>
</feature>
<dbReference type="SUPFAM" id="SSF52540">
    <property type="entry name" value="P-loop containing nucleoside triphosphate hydrolases"/>
    <property type="match status" value="1"/>
</dbReference>
<feature type="transmembrane region" description="Helical" evidence="7">
    <location>
        <begin position="57"/>
        <end position="77"/>
    </location>
</feature>
<dbReference type="PROSITE" id="PS50929">
    <property type="entry name" value="ABC_TM1F"/>
    <property type="match status" value="1"/>
</dbReference>
<dbReference type="SUPFAM" id="SSF90123">
    <property type="entry name" value="ABC transporter transmembrane region"/>
    <property type="match status" value="1"/>
</dbReference>
<dbReference type="Pfam" id="PF00664">
    <property type="entry name" value="ABC_membrane"/>
    <property type="match status" value="1"/>
</dbReference>
<dbReference type="GO" id="GO:0034040">
    <property type="term" value="F:ATPase-coupled lipid transmembrane transporter activity"/>
    <property type="evidence" value="ECO:0007669"/>
    <property type="project" value="TreeGrafter"/>
</dbReference>